<name>A0A834VGN4_SARSC</name>
<feature type="region of interest" description="Disordered" evidence="2">
    <location>
        <begin position="1"/>
        <end position="36"/>
    </location>
</feature>
<dbReference type="PANTHER" id="PTHR10005:SF26">
    <property type="entry name" value="CORL"/>
    <property type="match status" value="1"/>
</dbReference>
<dbReference type="InterPro" id="IPR009061">
    <property type="entry name" value="DNA-bd_dom_put_sf"/>
</dbReference>
<gene>
    <name evidence="4" type="primary">SSS_329g</name>
    <name evidence="4" type="ORF">SSS_329</name>
</gene>
<feature type="region of interest" description="Disordered" evidence="2">
    <location>
        <begin position="1132"/>
        <end position="1152"/>
    </location>
</feature>
<dbReference type="CDD" id="cd21080">
    <property type="entry name" value="DHD_Skor"/>
    <property type="match status" value="1"/>
</dbReference>
<feature type="region of interest" description="Disordered" evidence="2">
    <location>
        <begin position="60"/>
        <end position="87"/>
    </location>
</feature>
<dbReference type="OrthoDB" id="3938623at2759"/>
<evidence type="ECO:0000313" key="6">
    <source>
        <dbReference type="Proteomes" id="UP000070412"/>
    </source>
</evidence>
<dbReference type="GO" id="GO:0046332">
    <property type="term" value="F:SMAD binding"/>
    <property type="evidence" value="ECO:0007669"/>
    <property type="project" value="InterPro"/>
</dbReference>
<feature type="region of interest" description="Disordered" evidence="2">
    <location>
        <begin position="790"/>
        <end position="811"/>
    </location>
</feature>
<dbReference type="InterPro" id="IPR014890">
    <property type="entry name" value="c-SKI_SMAD4-bd_dom"/>
</dbReference>
<dbReference type="Pfam" id="PF08782">
    <property type="entry name" value="c-SKI_SMAD_bind"/>
    <property type="match status" value="1"/>
</dbReference>
<accession>A0A834VGN4</accession>
<evidence type="ECO:0000256" key="1">
    <source>
        <dbReference type="ARBA" id="ARBA00009513"/>
    </source>
</evidence>
<dbReference type="Gene3D" id="3.10.390.10">
    <property type="entry name" value="SAND domain-like"/>
    <property type="match status" value="1"/>
</dbReference>
<dbReference type="GO" id="GO:0030514">
    <property type="term" value="P:negative regulation of BMP signaling pathway"/>
    <property type="evidence" value="ECO:0007669"/>
    <property type="project" value="TreeGrafter"/>
</dbReference>
<feature type="compositionally biased region" description="Low complexity" evidence="2">
    <location>
        <begin position="147"/>
        <end position="157"/>
    </location>
</feature>
<dbReference type="Proteomes" id="UP000070412">
    <property type="component" value="Unassembled WGS sequence"/>
</dbReference>
<dbReference type="FunFam" id="3.10.260.20:FF:000003">
    <property type="entry name" value="SKI family transcriptional corepressor 1 homolog-B-like"/>
    <property type="match status" value="1"/>
</dbReference>
<dbReference type="SUPFAM" id="SSF63763">
    <property type="entry name" value="SAND domain-like"/>
    <property type="match status" value="1"/>
</dbReference>
<proteinExistence type="inferred from homology"/>
<dbReference type="Pfam" id="PF02437">
    <property type="entry name" value="Ski_Sno_DHD"/>
    <property type="match status" value="1"/>
</dbReference>
<evidence type="ECO:0000313" key="4">
    <source>
        <dbReference type="EMBL" id="KAF7495045.1"/>
    </source>
</evidence>
<dbReference type="SUPFAM" id="SSF46955">
    <property type="entry name" value="Putative DNA-binding domain"/>
    <property type="match status" value="1"/>
</dbReference>
<evidence type="ECO:0000259" key="3">
    <source>
        <dbReference type="SMART" id="SM01046"/>
    </source>
</evidence>
<comment type="similarity">
    <text evidence="1">Belongs to the SKI family.</text>
</comment>
<feature type="compositionally biased region" description="Polar residues" evidence="2">
    <location>
        <begin position="1"/>
        <end position="13"/>
    </location>
</feature>
<dbReference type="GO" id="GO:0005667">
    <property type="term" value="C:transcription regulator complex"/>
    <property type="evidence" value="ECO:0007669"/>
    <property type="project" value="TreeGrafter"/>
</dbReference>
<keyword evidence="6" id="KW-1185">Reference proteome</keyword>
<organism evidence="4">
    <name type="scientific">Sarcoptes scabiei</name>
    <name type="common">Itch mite</name>
    <name type="synonym">Acarus scabiei</name>
    <dbReference type="NCBI Taxonomy" id="52283"/>
    <lineage>
        <taxon>Eukaryota</taxon>
        <taxon>Metazoa</taxon>
        <taxon>Ecdysozoa</taxon>
        <taxon>Arthropoda</taxon>
        <taxon>Chelicerata</taxon>
        <taxon>Arachnida</taxon>
        <taxon>Acari</taxon>
        <taxon>Acariformes</taxon>
        <taxon>Sarcoptiformes</taxon>
        <taxon>Astigmata</taxon>
        <taxon>Psoroptidia</taxon>
        <taxon>Sarcoptoidea</taxon>
        <taxon>Sarcoptidae</taxon>
        <taxon>Sarcoptinae</taxon>
        <taxon>Sarcoptes</taxon>
    </lineage>
</organism>
<dbReference type="Gene3D" id="3.10.260.20">
    <property type="entry name" value="Ski"/>
    <property type="match status" value="1"/>
</dbReference>
<feature type="region of interest" description="Disordered" evidence="2">
    <location>
        <begin position="147"/>
        <end position="167"/>
    </location>
</feature>
<feature type="region of interest" description="Disordered" evidence="2">
    <location>
        <begin position="392"/>
        <end position="422"/>
    </location>
</feature>
<evidence type="ECO:0000256" key="2">
    <source>
        <dbReference type="SAM" id="MobiDB-lite"/>
    </source>
</evidence>
<feature type="region of interest" description="Disordered" evidence="2">
    <location>
        <begin position="500"/>
        <end position="577"/>
    </location>
</feature>
<dbReference type="GO" id="GO:0000978">
    <property type="term" value="F:RNA polymerase II cis-regulatory region sequence-specific DNA binding"/>
    <property type="evidence" value="ECO:0007669"/>
    <property type="project" value="TreeGrafter"/>
</dbReference>
<feature type="compositionally biased region" description="Polar residues" evidence="2">
    <location>
        <begin position="1143"/>
        <end position="1152"/>
    </location>
</feature>
<dbReference type="SMART" id="SM01046">
    <property type="entry name" value="c-SKI_SMAD_bind"/>
    <property type="match status" value="1"/>
</dbReference>
<evidence type="ECO:0000313" key="5">
    <source>
        <dbReference type="EnsemblMetazoa" id="KAF7495045.1"/>
    </source>
</evidence>
<dbReference type="InterPro" id="IPR023216">
    <property type="entry name" value="Tscrpt_reg_SKI_SnoN"/>
</dbReference>
<dbReference type="InterPro" id="IPR037000">
    <property type="entry name" value="Ski_DNA-bd_sf"/>
</dbReference>
<feature type="compositionally biased region" description="Basic and acidic residues" evidence="2">
    <location>
        <begin position="1020"/>
        <end position="1044"/>
    </location>
</feature>
<reference evidence="6" key="1">
    <citation type="journal article" date="2020" name="PLoS Negl. Trop. Dis.">
        <title>High-quality nuclear genome for Sarcoptes scabiei-A critical resource for a neglected parasite.</title>
        <authorList>
            <person name="Korhonen P.K."/>
            <person name="Gasser R.B."/>
            <person name="Ma G."/>
            <person name="Wang T."/>
            <person name="Stroehlein A.J."/>
            <person name="Young N.D."/>
            <person name="Ang C.S."/>
            <person name="Fernando D.D."/>
            <person name="Lu H.C."/>
            <person name="Taylor S."/>
            <person name="Reynolds S.L."/>
            <person name="Mofiz E."/>
            <person name="Najaraj S.H."/>
            <person name="Gowda H."/>
            <person name="Madugundu A."/>
            <person name="Renuse S."/>
            <person name="Holt D."/>
            <person name="Pandey A."/>
            <person name="Papenfuss A.T."/>
            <person name="Fischer K."/>
        </authorList>
    </citation>
    <scope>NUCLEOTIDE SEQUENCE [LARGE SCALE GENOMIC DNA]</scope>
</reference>
<feature type="region of interest" description="Disordered" evidence="2">
    <location>
        <begin position="997"/>
        <end position="1044"/>
    </location>
</feature>
<reference evidence="5" key="3">
    <citation type="submission" date="2022-06" db="UniProtKB">
        <authorList>
            <consortium name="EnsemblMetazoa"/>
        </authorList>
    </citation>
    <scope>IDENTIFICATION</scope>
</reference>
<reference evidence="4" key="2">
    <citation type="submission" date="2020-01" db="EMBL/GenBank/DDBJ databases">
        <authorList>
            <person name="Korhonen P.K.K."/>
            <person name="Guangxu M.G."/>
            <person name="Wang T.W."/>
            <person name="Stroehlein A.J.S."/>
            <person name="Young N.D."/>
            <person name="Ang C.-S.A."/>
            <person name="Fernando D.W.F."/>
            <person name="Lu H.L."/>
            <person name="Taylor S.T."/>
            <person name="Ehtesham M.E.M."/>
            <person name="Najaraj S.H.N."/>
            <person name="Harsha G.H.G."/>
            <person name="Madugundu A.M."/>
            <person name="Renuse S.R."/>
            <person name="Holt D.H."/>
            <person name="Pandey A.P."/>
            <person name="Papenfuss A.P."/>
            <person name="Gasser R.B.G."/>
            <person name="Fischer K.F."/>
        </authorList>
    </citation>
    <scope>NUCLEOTIDE SEQUENCE</scope>
    <source>
        <strain evidence="4">SSS_KF_BRIS2020</strain>
    </source>
</reference>
<sequence length="1152" mass="130412">MLFSAASVTSPSIGTPGYHQKDHYQINPSINNDSMIKIPENSKTSVTQSFKTSPITSFNGLHHQNHSTTTTSSFEQPSASIAIPPLSTTPVLPASSASDRLLSVDESIPFTIDQHRFDAHQAIDSVHQSEHRCESKEKILLNFHQHNNNNNNNSNTNQETQMKSESIHKYSQKILNTSNTNQNNLINSNHHHSSNDVRNVMLYGIPIVSLLMDGQERLCLAQISNTLLKNFSYNEIHNRRVALGITCVQCTPVQLELLRRAGAMPVSSRRCGMITKREAERLCKSFLAETEPPKLPETFSFDVYHSCAWGCRGSFTPSRYNSSRAKCIKCNFCGLFFSPNKFIFHSHRLPSSKYVQPDAANFNSWRRHIKLSGSPEPADYVIYAWEEHHQCGSRSNPKQSIEISLNESRKSSKNSENCGSDQKIYLDNDNSCDNDDSMEYQSSFKTKNETKLFVENDNLISKNSATNQSDTDLFYANNQFNAIHSDSRTSLFTKPNCYRKRIDPESSNPINFSPRKNSSQNSKSFDPKESIQLLSSPTPSSSSSLSSSASSPLQSHSVPMLIDSHRTRSPPIKTGSIKTQNSFAKNFHRIDDLNESIKKQSNNQKLPYLISNSTENDKLASGYSMLGTTSNLSSFIRHHSNVNDLIGSEQHPTILNSLLTNSSIIDADNPTLLRSVYTEPNLDRNFVQAPTYGAVSNFINPTNFPTNLAEFMWSMASRAVSNSATPLSFGSYANFLWPTATTSLSTSKIQSICPVLHELQSSDQEKKNLSSDLTGTNINPFMEDLHKTLTSHQSDHHHHHNHNHRQPLNGPYGPLPTILPNFIHPNLRLLASTNPQQSQHLQNYLNYSGSDYSTNRSYEMNENYKSIIENPYQNNFRSLASLSSKHQTESNPIGSLNSNEILNARDQLIFDAYCKQHNQSEQSLNSTMKAHLVNRSFDYKTGSNNLLNDKDFERKNSDDNLLFDGNKSKSLLENYNNINKNPFIINGNRKRMESIEDNQYRNQSSTNNNNNKGKKMKKIKTNEKSRCHKEFDQNDSKNRSPLKDCDEIQEKQLKTFETIDVDRTISKEQLNQIQIQNLKNYHQKDLNEILDFTNCLESEKIRTSIKNEPNINYGDDNSKDLSQSINILNHQNHLNPLGYSDRINPSSPKNLD</sequence>
<feature type="compositionally biased region" description="Low complexity" evidence="2">
    <location>
        <begin position="533"/>
        <end position="559"/>
    </location>
</feature>
<dbReference type="InterPro" id="IPR003380">
    <property type="entry name" value="SKI/SNO/DAC"/>
</dbReference>
<dbReference type="EMBL" id="WVUK01000050">
    <property type="protein sequence ID" value="KAF7495045.1"/>
    <property type="molecule type" value="Genomic_DNA"/>
</dbReference>
<dbReference type="GO" id="GO:0000122">
    <property type="term" value="P:negative regulation of transcription by RNA polymerase II"/>
    <property type="evidence" value="ECO:0007669"/>
    <property type="project" value="TreeGrafter"/>
</dbReference>
<feature type="domain" description="c-SKI SMAD4-binding" evidence="3">
    <location>
        <begin position="300"/>
        <end position="393"/>
    </location>
</feature>
<dbReference type="GO" id="GO:0005737">
    <property type="term" value="C:cytoplasm"/>
    <property type="evidence" value="ECO:0007669"/>
    <property type="project" value="TreeGrafter"/>
</dbReference>
<dbReference type="AlphaFoldDB" id="A0A834VGN4"/>
<protein>
    <submittedName>
        <fullName evidence="4">SKI family transcriptional corepressor 2</fullName>
    </submittedName>
</protein>
<feature type="compositionally biased region" description="Polar residues" evidence="2">
    <location>
        <begin position="392"/>
        <end position="403"/>
    </location>
</feature>
<feature type="compositionally biased region" description="Basic residues" evidence="2">
    <location>
        <begin position="795"/>
        <end position="805"/>
    </location>
</feature>
<dbReference type="InterPro" id="IPR010919">
    <property type="entry name" value="SAND-like_dom_sf"/>
</dbReference>
<dbReference type="GO" id="GO:0005634">
    <property type="term" value="C:nucleus"/>
    <property type="evidence" value="ECO:0007669"/>
    <property type="project" value="TreeGrafter"/>
</dbReference>
<dbReference type="GO" id="GO:0000981">
    <property type="term" value="F:DNA-binding transcription factor activity, RNA polymerase II-specific"/>
    <property type="evidence" value="ECO:0007669"/>
    <property type="project" value="TreeGrafter"/>
</dbReference>
<dbReference type="PANTHER" id="PTHR10005">
    <property type="entry name" value="SKI ONCOGENE-RELATED"/>
    <property type="match status" value="1"/>
</dbReference>
<feature type="compositionally biased region" description="Polar residues" evidence="2">
    <location>
        <begin position="505"/>
        <end position="524"/>
    </location>
</feature>
<dbReference type="EnsemblMetazoa" id="SSS_329s_mrna">
    <property type="protein sequence ID" value="KAF7495045.1"/>
    <property type="gene ID" value="SSS_329"/>
</dbReference>